<evidence type="ECO:0000256" key="3">
    <source>
        <dbReference type="ARBA" id="ARBA00022840"/>
    </source>
</evidence>
<keyword evidence="2" id="KW-0547">Nucleotide-binding</keyword>
<evidence type="ECO:0000313" key="6">
    <source>
        <dbReference type="EMBL" id="BBC33028.1"/>
    </source>
</evidence>
<gene>
    <name evidence="6" type="ORF">SGFS_043220</name>
</gene>
<dbReference type="SMART" id="SM00382">
    <property type="entry name" value="AAA"/>
    <property type="match status" value="1"/>
</dbReference>
<dbReference type="PROSITE" id="PS50893">
    <property type="entry name" value="ABC_TRANSPORTER_2"/>
    <property type="match status" value="1"/>
</dbReference>
<accession>A0ABN5VKU0</accession>
<keyword evidence="7" id="KW-1185">Reference proteome</keyword>
<evidence type="ECO:0000256" key="1">
    <source>
        <dbReference type="ARBA" id="ARBA00022448"/>
    </source>
</evidence>
<dbReference type="RefSeq" id="WP_286252419.1">
    <property type="nucleotide sequence ID" value="NZ_AP018448.1"/>
</dbReference>
<sequence>MTEAVHESVSEPPVLELRGAAFTYPGPPPVEALKPCDLRIERGEYVTVVGPSGSGKSTFLNIAGLLDTPTAGICLLDGHDTGALRDSERTALRGRRIGFVFQSFHLLPHRSARENVELAMMYGGRVRRGARAARAREALERVGLGARADAPPTRLSGGERQRVAIARALVARPSLLLCDEPTGSLDTATAESVLRLLDALHDDGMTLVVITHDPAVAARGRRTITIRDGALSEPSGLNGPGGLGGPSAPGGPGGLGGPGAPGGRNGRAA</sequence>
<reference evidence="6 7" key="1">
    <citation type="journal article" date="2010" name="ChemBioChem">
        <title>Cloning and characterization of the biosynthetic gene cluster of 16-membered macrolide antibiotic FD-891: involvement of a dual functional cytochrome P450 monooxygenase catalyzing epoxidation and hydroxylation.</title>
        <authorList>
            <person name="Kudo F."/>
            <person name="Motegi A."/>
            <person name="Mizoue K."/>
            <person name="Eguchi T."/>
        </authorList>
    </citation>
    <scope>NUCLEOTIDE SEQUENCE [LARGE SCALE GENOMIC DNA]</scope>
    <source>
        <strain evidence="6 7">A-8890</strain>
    </source>
</reference>
<dbReference type="InterPro" id="IPR027417">
    <property type="entry name" value="P-loop_NTPase"/>
</dbReference>
<dbReference type="Gene3D" id="3.40.50.300">
    <property type="entry name" value="P-loop containing nucleotide triphosphate hydrolases"/>
    <property type="match status" value="1"/>
</dbReference>
<dbReference type="InterPro" id="IPR003593">
    <property type="entry name" value="AAA+_ATPase"/>
</dbReference>
<feature type="compositionally biased region" description="Gly residues" evidence="4">
    <location>
        <begin position="238"/>
        <end position="269"/>
    </location>
</feature>
<feature type="domain" description="ABC transporter" evidence="5">
    <location>
        <begin position="15"/>
        <end position="253"/>
    </location>
</feature>
<organism evidence="6 7">
    <name type="scientific">Streptomyces graminofaciens</name>
    <dbReference type="NCBI Taxonomy" id="68212"/>
    <lineage>
        <taxon>Bacteria</taxon>
        <taxon>Bacillati</taxon>
        <taxon>Actinomycetota</taxon>
        <taxon>Actinomycetes</taxon>
        <taxon>Kitasatosporales</taxon>
        <taxon>Streptomycetaceae</taxon>
        <taxon>Streptomyces</taxon>
    </lineage>
</organism>
<dbReference type="InterPro" id="IPR015854">
    <property type="entry name" value="ABC_transpr_LolD-like"/>
</dbReference>
<evidence type="ECO:0000259" key="5">
    <source>
        <dbReference type="PROSITE" id="PS50893"/>
    </source>
</evidence>
<dbReference type="PANTHER" id="PTHR24220">
    <property type="entry name" value="IMPORT ATP-BINDING PROTEIN"/>
    <property type="match status" value="1"/>
</dbReference>
<reference evidence="6 7" key="2">
    <citation type="journal article" date="2023" name="ChemBioChem">
        <title>Acyltransferase Domain Exchange between Two Independent Type I Polyketide Synthases in the Same Producer Strain of Macrolide Antibiotics.</title>
        <authorList>
            <person name="Kudo F."/>
            <person name="Kishikawa K."/>
            <person name="Tsuboi K."/>
            <person name="Kido T."/>
            <person name="Usui T."/>
            <person name="Hashimoto J."/>
            <person name="Shin-Ya K."/>
            <person name="Miyanaga A."/>
            <person name="Eguchi T."/>
        </authorList>
    </citation>
    <scope>NUCLEOTIDE SEQUENCE [LARGE SCALE GENOMIC DNA]</scope>
    <source>
        <strain evidence="6 7">A-8890</strain>
    </source>
</reference>
<dbReference type="Proteomes" id="UP001321542">
    <property type="component" value="Chromosome"/>
</dbReference>
<dbReference type="InterPro" id="IPR003439">
    <property type="entry name" value="ABC_transporter-like_ATP-bd"/>
</dbReference>
<dbReference type="PROSITE" id="PS00211">
    <property type="entry name" value="ABC_TRANSPORTER_1"/>
    <property type="match status" value="1"/>
</dbReference>
<proteinExistence type="predicted"/>
<evidence type="ECO:0000313" key="7">
    <source>
        <dbReference type="Proteomes" id="UP001321542"/>
    </source>
</evidence>
<dbReference type="EMBL" id="AP018448">
    <property type="protein sequence ID" value="BBC33028.1"/>
    <property type="molecule type" value="Genomic_DNA"/>
</dbReference>
<keyword evidence="1" id="KW-0813">Transport</keyword>
<dbReference type="InterPro" id="IPR017871">
    <property type="entry name" value="ABC_transporter-like_CS"/>
</dbReference>
<keyword evidence="3" id="KW-0067">ATP-binding</keyword>
<dbReference type="CDD" id="cd03255">
    <property type="entry name" value="ABC_MJ0796_LolCDE_FtsE"/>
    <property type="match status" value="1"/>
</dbReference>
<dbReference type="SUPFAM" id="SSF52540">
    <property type="entry name" value="P-loop containing nucleoside triphosphate hydrolases"/>
    <property type="match status" value="1"/>
</dbReference>
<evidence type="ECO:0000256" key="4">
    <source>
        <dbReference type="SAM" id="MobiDB-lite"/>
    </source>
</evidence>
<dbReference type="PANTHER" id="PTHR24220:SF86">
    <property type="entry name" value="ABC TRANSPORTER ABCH.1"/>
    <property type="match status" value="1"/>
</dbReference>
<evidence type="ECO:0000256" key="2">
    <source>
        <dbReference type="ARBA" id="ARBA00022741"/>
    </source>
</evidence>
<name>A0ABN5VKU0_9ACTN</name>
<protein>
    <recommendedName>
        <fullName evidence="5">ABC transporter domain-containing protein</fullName>
    </recommendedName>
</protein>
<dbReference type="InterPro" id="IPR017911">
    <property type="entry name" value="MacB-like_ATP-bd"/>
</dbReference>
<dbReference type="Pfam" id="PF00005">
    <property type="entry name" value="ABC_tran"/>
    <property type="match status" value="1"/>
</dbReference>
<feature type="region of interest" description="Disordered" evidence="4">
    <location>
        <begin position="227"/>
        <end position="269"/>
    </location>
</feature>